<accession>A0A0E3LN56</accession>
<evidence type="ECO:0000313" key="1">
    <source>
        <dbReference type="EMBL" id="AKB54186.1"/>
    </source>
</evidence>
<organism evidence="1 2">
    <name type="scientific">Methanosarcina barkeri MS</name>
    <dbReference type="NCBI Taxonomy" id="1434108"/>
    <lineage>
        <taxon>Archaea</taxon>
        <taxon>Methanobacteriati</taxon>
        <taxon>Methanobacteriota</taxon>
        <taxon>Stenosarchaea group</taxon>
        <taxon>Methanomicrobia</taxon>
        <taxon>Methanosarcinales</taxon>
        <taxon>Methanosarcinaceae</taxon>
        <taxon>Methanosarcina</taxon>
    </lineage>
</organism>
<dbReference type="Proteomes" id="UP000033033">
    <property type="component" value="Chromosome"/>
</dbReference>
<keyword evidence="2" id="KW-1185">Reference proteome</keyword>
<dbReference type="PATRIC" id="fig|1434108.4.peg.1469"/>
<reference evidence="1 2" key="1">
    <citation type="submission" date="2014-07" db="EMBL/GenBank/DDBJ databases">
        <title>Methanogenic archaea and the global carbon cycle.</title>
        <authorList>
            <person name="Henriksen J.R."/>
            <person name="Luke J."/>
            <person name="Reinhart S."/>
            <person name="Benedict M.N."/>
            <person name="Youngblut N.D."/>
            <person name="Metcalf M.E."/>
            <person name="Whitaker R.J."/>
            <person name="Metcalf W.W."/>
        </authorList>
    </citation>
    <scope>NUCLEOTIDE SEQUENCE [LARGE SCALE GENOMIC DNA]</scope>
    <source>
        <strain evidence="1 2">MS</strain>
    </source>
</reference>
<dbReference type="HOGENOM" id="CLU_3130882_0_0_2"/>
<name>A0A0E3LN56_METBA</name>
<dbReference type="AlphaFoldDB" id="A0A0E3LN56"/>
<evidence type="ECO:0000313" key="2">
    <source>
        <dbReference type="Proteomes" id="UP000033033"/>
    </source>
</evidence>
<proteinExistence type="predicted"/>
<dbReference type="EMBL" id="CP009528">
    <property type="protein sequence ID" value="AKB54186.1"/>
    <property type="molecule type" value="Genomic_DNA"/>
</dbReference>
<gene>
    <name evidence="1" type="ORF">MSBRM_1188</name>
</gene>
<sequence length="49" mass="5989">MNDIVRLPKDVLDEIRWMPQHPDEIFNTTMFTLISIEKALMEWNREDKK</sequence>
<protein>
    <submittedName>
        <fullName evidence="1">Uncharacterized protein</fullName>
    </submittedName>
</protein>
<dbReference type="KEGG" id="mby:MSBRM_1188"/>